<gene>
    <name evidence="15" type="ORF">OLMES_1038</name>
</gene>
<evidence type="ECO:0000256" key="8">
    <source>
        <dbReference type="ARBA" id="ARBA00022833"/>
    </source>
</evidence>
<evidence type="ECO:0000256" key="5">
    <source>
        <dbReference type="ARBA" id="ARBA00022692"/>
    </source>
</evidence>
<evidence type="ECO:0000256" key="1">
    <source>
        <dbReference type="ARBA" id="ARBA00001947"/>
    </source>
</evidence>
<evidence type="ECO:0000256" key="3">
    <source>
        <dbReference type="ARBA" id="ARBA00007931"/>
    </source>
</evidence>
<feature type="transmembrane region" description="Helical" evidence="13">
    <location>
        <begin position="131"/>
        <end position="153"/>
    </location>
</feature>
<name>A0A1Y0I6S3_9GAMM</name>
<accession>A0A1Y0I6S3</accession>
<keyword evidence="8" id="KW-0862">Zinc</keyword>
<comment type="cofactor">
    <cofactor evidence="1">
        <name>Zn(2+)</name>
        <dbReference type="ChEBI" id="CHEBI:29105"/>
    </cofactor>
</comment>
<evidence type="ECO:0000256" key="12">
    <source>
        <dbReference type="SAM" id="MobiDB-lite"/>
    </source>
</evidence>
<feature type="domain" description="Peptidase M50" evidence="14">
    <location>
        <begin position="246"/>
        <end position="282"/>
    </location>
</feature>
<dbReference type="Pfam" id="PF02163">
    <property type="entry name" value="Peptidase_M50"/>
    <property type="match status" value="2"/>
</dbReference>
<keyword evidence="7" id="KW-0378">Hydrolase</keyword>
<evidence type="ECO:0000256" key="13">
    <source>
        <dbReference type="SAM" id="Phobius"/>
    </source>
</evidence>
<dbReference type="PANTHER" id="PTHR39188">
    <property type="entry name" value="MEMBRANE-ASSOCIATED ZINC METALLOPROTEASE M50B"/>
    <property type="match status" value="1"/>
</dbReference>
<keyword evidence="5 13" id="KW-0812">Transmembrane</keyword>
<evidence type="ECO:0000259" key="14">
    <source>
        <dbReference type="Pfam" id="PF02163"/>
    </source>
</evidence>
<feature type="domain" description="Peptidase M50" evidence="14">
    <location>
        <begin position="168"/>
        <end position="241"/>
    </location>
</feature>
<dbReference type="OrthoDB" id="8772544at2"/>
<protein>
    <submittedName>
        <fullName evidence="15">Zn-dependent protease</fullName>
    </submittedName>
</protein>
<dbReference type="CDD" id="cd06160">
    <property type="entry name" value="S2P-M50_like_2"/>
    <property type="match status" value="1"/>
</dbReference>
<feature type="region of interest" description="Disordered" evidence="12">
    <location>
        <begin position="85"/>
        <end position="115"/>
    </location>
</feature>
<dbReference type="GO" id="GO:0006508">
    <property type="term" value="P:proteolysis"/>
    <property type="evidence" value="ECO:0007669"/>
    <property type="project" value="UniProtKB-KW"/>
</dbReference>
<evidence type="ECO:0000256" key="6">
    <source>
        <dbReference type="ARBA" id="ARBA00022723"/>
    </source>
</evidence>
<organism evidence="15 16">
    <name type="scientific">Oleiphilus messinensis</name>
    <dbReference type="NCBI Taxonomy" id="141451"/>
    <lineage>
        <taxon>Bacteria</taxon>
        <taxon>Pseudomonadati</taxon>
        <taxon>Pseudomonadota</taxon>
        <taxon>Gammaproteobacteria</taxon>
        <taxon>Oceanospirillales</taxon>
        <taxon>Oleiphilaceae</taxon>
        <taxon>Oleiphilus</taxon>
    </lineage>
</organism>
<comment type="subcellular location">
    <subcellularLocation>
        <location evidence="2">Membrane</location>
        <topology evidence="2">Multi-pass membrane protein</topology>
    </subcellularLocation>
</comment>
<keyword evidence="6" id="KW-0479">Metal-binding</keyword>
<dbReference type="AlphaFoldDB" id="A0A1Y0I6S3"/>
<keyword evidence="11 13" id="KW-0472">Membrane</keyword>
<dbReference type="GO" id="GO:0008237">
    <property type="term" value="F:metallopeptidase activity"/>
    <property type="evidence" value="ECO:0007669"/>
    <property type="project" value="UniProtKB-KW"/>
</dbReference>
<dbReference type="GO" id="GO:0046872">
    <property type="term" value="F:metal ion binding"/>
    <property type="evidence" value="ECO:0007669"/>
    <property type="project" value="UniProtKB-KW"/>
</dbReference>
<dbReference type="PANTHER" id="PTHR39188:SF3">
    <property type="entry name" value="STAGE IV SPORULATION PROTEIN FB"/>
    <property type="match status" value="1"/>
</dbReference>
<evidence type="ECO:0000313" key="16">
    <source>
        <dbReference type="Proteomes" id="UP000196027"/>
    </source>
</evidence>
<evidence type="ECO:0000256" key="4">
    <source>
        <dbReference type="ARBA" id="ARBA00022670"/>
    </source>
</evidence>
<feature type="transmembrane region" description="Helical" evidence="13">
    <location>
        <begin position="247"/>
        <end position="267"/>
    </location>
</feature>
<evidence type="ECO:0000256" key="9">
    <source>
        <dbReference type="ARBA" id="ARBA00022989"/>
    </source>
</evidence>
<feature type="transmembrane region" description="Helical" evidence="13">
    <location>
        <begin position="288"/>
        <end position="319"/>
    </location>
</feature>
<sequence length="379" mass="41427">MDLLNIQYADSHIRLSQSAEKGFVALFVDDQQVSEPYPLKPNNTFEFSLPAIGAVLLSFDLDLIAQKVKIQIRRGEQVLYSDEKAFSTPQSPNVPPREDSGAVQATRSTSFDNPEQLNTTKRAKKGFNGHIWAWAGIAFKLFKSVKVIQVALIGMSLGAWGIIYSWEFAAAIIGILIFHEYGHLRAMKKCGIPTKGIYLIPFVGGVAVGDSPKTHWQEVYIAMMGPFFGLAMTLLFGIGYYFTENHFMGLVASISALVNLFNLLPVLPLDGGRVFKALALSGQKKAGLVTVGLLTIAGLAFAIKLGLMLLIFFLILGVLDLMASWREFKNNPGMSMNAYGITFSLVWYLITAGGLIGIILLMAHTGLPGTELALMVLQD</sequence>
<dbReference type="InterPro" id="IPR008915">
    <property type="entry name" value="Peptidase_M50"/>
</dbReference>
<dbReference type="KEGG" id="ome:OLMES_1038"/>
<keyword evidence="4 15" id="KW-0645">Protease</keyword>
<evidence type="ECO:0000256" key="10">
    <source>
        <dbReference type="ARBA" id="ARBA00023049"/>
    </source>
</evidence>
<evidence type="ECO:0000256" key="2">
    <source>
        <dbReference type="ARBA" id="ARBA00004141"/>
    </source>
</evidence>
<dbReference type="Proteomes" id="UP000196027">
    <property type="component" value="Chromosome"/>
</dbReference>
<evidence type="ECO:0000313" key="15">
    <source>
        <dbReference type="EMBL" id="ARU55124.1"/>
    </source>
</evidence>
<comment type="similarity">
    <text evidence="3">Belongs to the peptidase M50B family.</text>
</comment>
<keyword evidence="9 13" id="KW-1133">Transmembrane helix</keyword>
<dbReference type="EMBL" id="CP021425">
    <property type="protein sequence ID" value="ARU55124.1"/>
    <property type="molecule type" value="Genomic_DNA"/>
</dbReference>
<dbReference type="RefSeq" id="WP_087460262.1">
    <property type="nucleotide sequence ID" value="NZ_CP021425.1"/>
</dbReference>
<keyword evidence="10" id="KW-0482">Metalloprotease</keyword>
<evidence type="ECO:0000256" key="11">
    <source>
        <dbReference type="ARBA" id="ARBA00023136"/>
    </source>
</evidence>
<proteinExistence type="inferred from homology"/>
<dbReference type="GO" id="GO:0016020">
    <property type="term" value="C:membrane"/>
    <property type="evidence" value="ECO:0007669"/>
    <property type="project" value="UniProtKB-SubCell"/>
</dbReference>
<keyword evidence="16" id="KW-1185">Reference proteome</keyword>
<feature type="compositionally biased region" description="Polar residues" evidence="12">
    <location>
        <begin position="103"/>
        <end position="115"/>
    </location>
</feature>
<feature type="transmembrane region" description="Helical" evidence="13">
    <location>
        <begin position="339"/>
        <end position="363"/>
    </location>
</feature>
<feature type="transmembrane region" description="Helical" evidence="13">
    <location>
        <begin position="159"/>
        <end position="179"/>
    </location>
</feature>
<reference evidence="15 16" key="1">
    <citation type="submission" date="2017-05" db="EMBL/GenBank/DDBJ databases">
        <title>Genomic insights into alkan degradation activity of Oleiphilus messinensis.</title>
        <authorList>
            <person name="Kozyavkin S.A."/>
            <person name="Slesarev A.I."/>
            <person name="Golyshin P.N."/>
            <person name="Korzhenkov A."/>
            <person name="Golyshina O.N."/>
            <person name="Toshchakov S.V."/>
        </authorList>
    </citation>
    <scope>NUCLEOTIDE SEQUENCE [LARGE SCALE GENOMIC DNA]</scope>
    <source>
        <strain evidence="15 16">ME102</strain>
    </source>
</reference>
<evidence type="ECO:0000256" key="7">
    <source>
        <dbReference type="ARBA" id="ARBA00022801"/>
    </source>
</evidence>
<feature type="transmembrane region" description="Helical" evidence="13">
    <location>
        <begin position="219"/>
        <end position="241"/>
    </location>
</feature>